<dbReference type="SUPFAM" id="SSF103481">
    <property type="entry name" value="Multidrug resistance efflux transporter EmrE"/>
    <property type="match status" value="2"/>
</dbReference>
<feature type="transmembrane region" description="Helical" evidence="6">
    <location>
        <begin position="281"/>
        <end position="299"/>
    </location>
</feature>
<evidence type="ECO:0000259" key="7">
    <source>
        <dbReference type="Pfam" id="PF00892"/>
    </source>
</evidence>
<dbReference type="InterPro" id="IPR050638">
    <property type="entry name" value="AA-Vitamin_Transporters"/>
</dbReference>
<protein>
    <submittedName>
        <fullName evidence="8">Multidrug ABC transporter permease</fullName>
    </submittedName>
</protein>
<dbReference type="AlphaFoldDB" id="A0A5J6MS07"/>
<keyword evidence="4 6" id="KW-1133">Transmembrane helix</keyword>
<feature type="domain" description="EamA" evidence="7">
    <location>
        <begin position="18"/>
        <end position="150"/>
    </location>
</feature>
<dbReference type="PANTHER" id="PTHR32322">
    <property type="entry name" value="INNER MEMBRANE TRANSPORTER"/>
    <property type="match status" value="1"/>
</dbReference>
<comment type="subcellular location">
    <subcellularLocation>
        <location evidence="1">Membrane</location>
        <topology evidence="1">Multi-pass membrane protein</topology>
    </subcellularLocation>
</comment>
<dbReference type="RefSeq" id="WP_151114381.1">
    <property type="nucleotide sequence ID" value="NZ_CP042582.1"/>
</dbReference>
<feature type="transmembrane region" description="Helical" evidence="6">
    <location>
        <begin position="193"/>
        <end position="213"/>
    </location>
</feature>
<dbReference type="Proteomes" id="UP000325797">
    <property type="component" value="Chromosome"/>
</dbReference>
<evidence type="ECO:0000256" key="6">
    <source>
        <dbReference type="SAM" id="Phobius"/>
    </source>
</evidence>
<evidence type="ECO:0000256" key="3">
    <source>
        <dbReference type="ARBA" id="ARBA00022692"/>
    </source>
</evidence>
<keyword evidence="5 6" id="KW-0472">Membrane</keyword>
<dbReference type="KEGG" id="hadh:FRZ61_00270"/>
<feature type="transmembrane region" description="Helical" evidence="6">
    <location>
        <begin position="228"/>
        <end position="248"/>
    </location>
</feature>
<evidence type="ECO:0000256" key="1">
    <source>
        <dbReference type="ARBA" id="ARBA00004141"/>
    </source>
</evidence>
<dbReference type="InterPro" id="IPR000620">
    <property type="entry name" value="EamA_dom"/>
</dbReference>
<evidence type="ECO:0000256" key="4">
    <source>
        <dbReference type="ARBA" id="ARBA00022989"/>
    </source>
</evidence>
<dbReference type="EMBL" id="CP042582">
    <property type="protein sequence ID" value="QEX20113.1"/>
    <property type="molecule type" value="Genomic_DNA"/>
</dbReference>
<organism evidence="8 9">
    <name type="scientific">Hypericibacter adhaerens</name>
    <dbReference type="NCBI Taxonomy" id="2602016"/>
    <lineage>
        <taxon>Bacteria</taxon>
        <taxon>Pseudomonadati</taxon>
        <taxon>Pseudomonadota</taxon>
        <taxon>Alphaproteobacteria</taxon>
        <taxon>Rhodospirillales</taxon>
        <taxon>Dongiaceae</taxon>
        <taxon>Hypericibacter</taxon>
    </lineage>
</organism>
<dbReference type="GO" id="GO:0016020">
    <property type="term" value="C:membrane"/>
    <property type="evidence" value="ECO:0007669"/>
    <property type="project" value="UniProtKB-SubCell"/>
</dbReference>
<comment type="similarity">
    <text evidence="2">Belongs to the EamA transporter family.</text>
</comment>
<dbReference type="Pfam" id="PF00892">
    <property type="entry name" value="EamA"/>
    <property type="match status" value="2"/>
</dbReference>
<feature type="domain" description="EamA" evidence="7">
    <location>
        <begin position="164"/>
        <end position="298"/>
    </location>
</feature>
<feature type="transmembrane region" description="Helical" evidence="6">
    <location>
        <begin position="78"/>
        <end position="99"/>
    </location>
</feature>
<evidence type="ECO:0000313" key="8">
    <source>
        <dbReference type="EMBL" id="QEX20113.1"/>
    </source>
</evidence>
<reference evidence="8 9" key="1">
    <citation type="submission" date="2019-08" db="EMBL/GenBank/DDBJ databases">
        <title>Hyperibacter terrae gen. nov., sp. nov. and Hyperibacter viscosus sp. nov., two new members in the family Rhodospirillaceae isolated from the rhizosphere of Hypericum perforatum.</title>
        <authorList>
            <person name="Noviana Z."/>
        </authorList>
    </citation>
    <scope>NUCLEOTIDE SEQUENCE [LARGE SCALE GENOMIC DNA]</scope>
    <source>
        <strain evidence="8 9">R5959</strain>
    </source>
</reference>
<feature type="transmembrane region" description="Helical" evidence="6">
    <location>
        <begin position="45"/>
        <end position="66"/>
    </location>
</feature>
<keyword evidence="3 6" id="KW-0812">Transmembrane</keyword>
<name>A0A5J6MS07_9PROT</name>
<dbReference type="PANTHER" id="PTHR32322:SF2">
    <property type="entry name" value="EAMA DOMAIN-CONTAINING PROTEIN"/>
    <property type="match status" value="1"/>
</dbReference>
<accession>A0A5J6MS07</accession>
<feature type="transmembrane region" description="Helical" evidence="6">
    <location>
        <begin position="161"/>
        <end position="181"/>
    </location>
</feature>
<sequence length="315" mass="32995">MSSPAVPLEPAPRRVLPLLLLLFQGTAWGLTFPTSKIAVENGIGPAAYVFWQTLGAGAVLLAVAVARRRLPRWDLRHLAYYAYCGLVGITLPNAILLAAMAHMTASVQALIVNLSPLVTLAMALTIGMEPFQKRRALGLAIGFGGAGLLVMNGAGLGGSAALGWLLIAFLGPLCYASVSVFNQRFRPPGSDSLSLACGMLIVGFLGAAPLAAIRGEIQPLWPVGPGELAVMIQIAASCCGTVVQFEVIRMAGAVFFSQVTYMTAASALIWSYLLLDESLTPLQGLAMLLIFAGLVLVNWPGTQRAIVPSPVQGEG</sequence>
<evidence type="ECO:0000256" key="5">
    <source>
        <dbReference type="ARBA" id="ARBA00023136"/>
    </source>
</evidence>
<evidence type="ECO:0000313" key="9">
    <source>
        <dbReference type="Proteomes" id="UP000325797"/>
    </source>
</evidence>
<proteinExistence type="inferred from homology"/>
<feature type="transmembrane region" description="Helical" evidence="6">
    <location>
        <begin position="105"/>
        <end position="124"/>
    </location>
</feature>
<feature type="transmembrane region" description="Helical" evidence="6">
    <location>
        <begin position="136"/>
        <end position="155"/>
    </location>
</feature>
<feature type="transmembrane region" description="Helical" evidence="6">
    <location>
        <begin position="255"/>
        <end position="275"/>
    </location>
</feature>
<evidence type="ECO:0000256" key="2">
    <source>
        <dbReference type="ARBA" id="ARBA00007362"/>
    </source>
</evidence>
<gene>
    <name evidence="8" type="ORF">FRZ61_00270</name>
</gene>
<keyword evidence="9" id="KW-1185">Reference proteome</keyword>
<dbReference type="OrthoDB" id="8688375at2"/>
<dbReference type="InterPro" id="IPR037185">
    <property type="entry name" value="EmrE-like"/>
</dbReference>